<dbReference type="Proteomes" id="UP001271007">
    <property type="component" value="Unassembled WGS sequence"/>
</dbReference>
<reference evidence="1" key="1">
    <citation type="submission" date="2023-04" db="EMBL/GenBank/DDBJ databases">
        <title>Black Yeasts Isolated from many extreme environments.</title>
        <authorList>
            <person name="Coleine C."/>
            <person name="Stajich J.E."/>
            <person name="Selbmann L."/>
        </authorList>
    </citation>
    <scope>NUCLEOTIDE SEQUENCE</scope>
    <source>
        <strain evidence="1">CCFEE 5312</strain>
    </source>
</reference>
<gene>
    <name evidence="1" type="ORF">LTR09_006223</name>
</gene>
<sequence>MKWEAATDSSTDSVVGLRWNSHGKSAGYSDQFNYNERLGQPMITIKYTGSNVLSFDFESFSFFCAYGKGRPSNNPTAHTTSCDISVTGFVDGRNVAKQSFRFNASKHEKVGMAQAVLSGAFKGVEQVVFYTHNAPDIVATVLEDVRYTTYARVEDSPAQQPGEDE</sequence>
<evidence type="ECO:0000313" key="1">
    <source>
        <dbReference type="EMBL" id="KAK3052740.1"/>
    </source>
</evidence>
<name>A0AAJ0DLN0_9PEZI</name>
<comment type="caution">
    <text evidence="1">The sequence shown here is derived from an EMBL/GenBank/DDBJ whole genome shotgun (WGS) entry which is preliminary data.</text>
</comment>
<dbReference type="AlphaFoldDB" id="A0AAJ0DLN0"/>
<keyword evidence="2" id="KW-1185">Reference proteome</keyword>
<protein>
    <submittedName>
        <fullName evidence="1">Uncharacterized protein</fullName>
    </submittedName>
</protein>
<accession>A0AAJ0DLN0</accession>
<proteinExistence type="predicted"/>
<evidence type="ECO:0000313" key="2">
    <source>
        <dbReference type="Proteomes" id="UP001271007"/>
    </source>
</evidence>
<organism evidence="1 2">
    <name type="scientific">Extremus antarcticus</name>
    <dbReference type="NCBI Taxonomy" id="702011"/>
    <lineage>
        <taxon>Eukaryota</taxon>
        <taxon>Fungi</taxon>
        <taxon>Dikarya</taxon>
        <taxon>Ascomycota</taxon>
        <taxon>Pezizomycotina</taxon>
        <taxon>Dothideomycetes</taxon>
        <taxon>Dothideomycetidae</taxon>
        <taxon>Mycosphaerellales</taxon>
        <taxon>Extremaceae</taxon>
        <taxon>Extremus</taxon>
    </lineage>
</organism>
<dbReference type="EMBL" id="JAWDJX010000019">
    <property type="protein sequence ID" value="KAK3052740.1"/>
    <property type="molecule type" value="Genomic_DNA"/>
</dbReference>